<dbReference type="EMBL" id="BPLR01004046">
    <property type="protein sequence ID" value="GIX91676.1"/>
    <property type="molecule type" value="Genomic_DNA"/>
</dbReference>
<evidence type="ECO:0000313" key="1">
    <source>
        <dbReference type="EMBL" id="GIX91676.1"/>
    </source>
</evidence>
<organism evidence="1 2">
    <name type="scientific">Caerostris extrusa</name>
    <name type="common">Bark spider</name>
    <name type="synonym">Caerostris bankana</name>
    <dbReference type="NCBI Taxonomy" id="172846"/>
    <lineage>
        <taxon>Eukaryota</taxon>
        <taxon>Metazoa</taxon>
        <taxon>Ecdysozoa</taxon>
        <taxon>Arthropoda</taxon>
        <taxon>Chelicerata</taxon>
        <taxon>Arachnida</taxon>
        <taxon>Araneae</taxon>
        <taxon>Araneomorphae</taxon>
        <taxon>Entelegynae</taxon>
        <taxon>Araneoidea</taxon>
        <taxon>Araneidae</taxon>
        <taxon>Caerostris</taxon>
    </lineage>
</organism>
<gene>
    <name evidence="1" type="ORF">CEXT_518831</name>
</gene>
<keyword evidence="2" id="KW-1185">Reference proteome</keyword>
<protein>
    <submittedName>
        <fullName evidence="1">Uncharacterized protein</fullName>
    </submittedName>
</protein>
<sequence>MISCCLHFNHLPTQSLPFLPFPIPLLTSRPRSNVRNLIATGLPIMAQGIGVWWGWDLQFVELDPLQNYPTNLVACLIRSYINSPSKIGD</sequence>
<evidence type="ECO:0000313" key="2">
    <source>
        <dbReference type="Proteomes" id="UP001054945"/>
    </source>
</evidence>
<dbReference type="Proteomes" id="UP001054945">
    <property type="component" value="Unassembled WGS sequence"/>
</dbReference>
<accession>A0AAV4P7L1</accession>
<comment type="caution">
    <text evidence="1">The sequence shown here is derived from an EMBL/GenBank/DDBJ whole genome shotgun (WGS) entry which is preliminary data.</text>
</comment>
<reference evidence="1 2" key="1">
    <citation type="submission" date="2021-06" db="EMBL/GenBank/DDBJ databases">
        <title>Caerostris extrusa draft genome.</title>
        <authorList>
            <person name="Kono N."/>
            <person name="Arakawa K."/>
        </authorList>
    </citation>
    <scope>NUCLEOTIDE SEQUENCE [LARGE SCALE GENOMIC DNA]</scope>
</reference>
<proteinExistence type="predicted"/>
<dbReference type="AlphaFoldDB" id="A0AAV4P7L1"/>
<name>A0AAV4P7L1_CAEEX</name>